<evidence type="ECO:0000313" key="3">
    <source>
        <dbReference type="Proteomes" id="UP001632037"/>
    </source>
</evidence>
<evidence type="ECO:0000313" key="2">
    <source>
        <dbReference type="EMBL" id="KAL3670623.1"/>
    </source>
</evidence>
<name>A0ABD3FUN9_9STRA</name>
<gene>
    <name evidence="2" type="ORF">V7S43_003815</name>
</gene>
<evidence type="ECO:0008006" key="4">
    <source>
        <dbReference type="Google" id="ProtNLM"/>
    </source>
</evidence>
<organism evidence="2 3">
    <name type="scientific">Phytophthora oleae</name>
    <dbReference type="NCBI Taxonomy" id="2107226"/>
    <lineage>
        <taxon>Eukaryota</taxon>
        <taxon>Sar</taxon>
        <taxon>Stramenopiles</taxon>
        <taxon>Oomycota</taxon>
        <taxon>Peronosporomycetes</taxon>
        <taxon>Peronosporales</taxon>
        <taxon>Peronosporaceae</taxon>
        <taxon>Phytophthora</taxon>
    </lineage>
</organism>
<dbReference type="PANTHER" id="PTHR35796:SF3">
    <property type="entry name" value="BHLH DOMAIN-CONTAINING PROTEIN"/>
    <property type="match status" value="1"/>
</dbReference>
<proteinExistence type="predicted"/>
<keyword evidence="3" id="KW-1185">Reference proteome</keyword>
<protein>
    <recommendedName>
        <fullName evidence="4">M96 mating-specific protein family</fullName>
    </recommendedName>
</protein>
<dbReference type="Proteomes" id="UP001632037">
    <property type="component" value="Unassembled WGS sequence"/>
</dbReference>
<reference evidence="2 3" key="1">
    <citation type="submission" date="2024-09" db="EMBL/GenBank/DDBJ databases">
        <title>Genome sequencing and assembly of Phytophthora oleae, isolate VK10A, causative agent of rot of olive drupes.</title>
        <authorList>
            <person name="Conti Taguali S."/>
            <person name="Riolo M."/>
            <person name="La Spada F."/>
            <person name="Cacciola S.O."/>
            <person name="Dionisio G."/>
        </authorList>
    </citation>
    <scope>NUCLEOTIDE SEQUENCE [LARGE SCALE GENOMIC DNA]</scope>
    <source>
        <strain evidence="2 3">VK10A</strain>
    </source>
</reference>
<comment type="caution">
    <text evidence="2">The sequence shown here is derived from an EMBL/GenBank/DDBJ whole genome shotgun (WGS) entry which is preliminary data.</text>
</comment>
<dbReference type="PANTHER" id="PTHR35796">
    <property type="entry name" value="HYPOTHETICAL CYTOSOLIC PROTEIN"/>
    <property type="match status" value="1"/>
</dbReference>
<accession>A0ABD3FUN9</accession>
<evidence type="ECO:0000256" key="1">
    <source>
        <dbReference type="SAM" id="MobiDB-lite"/>
    </source>
</evidence>
<dbReference type="AlphaFoldDB" id="A0ABD3FUN9"/>
<feature type="region of interest" description="Disordered" evidence="1">
    <location>
        <begin position="63"/>
        <end position="98"/>
    </location>
</feature>
<sequence length="456" mass="51663">MMLDDTETLDSVFSFLAQIDLPGELTAFEDESDANEMGISHADEARLDALCHDELDLKEAEAPAITPDQDSQSDGSPPPSEASSLQMTKPKPKRQRISRKLQIATLNEEVRELNELLRTWQPKSEVIVAQTPNGQISPHLGPMWKRLAARQLERRVKSEEENARLKEMMQIQILEARNLRRVLKRRTRIDMMEEMLGIKRPKLSGYRVPADNPQVFENMLQDVDQLYVGVNELFTQKGIYDLPIPSRKSEPRNNVSAGLFLEISQRHRMPFNLKTTSAATWKLMGQNTMVQGMKNVKEFAPRVHVHTHHVEQSNDTVKSSFLVETTNRNEVKGSQIRKVVRKYVENDSVVFICKNLVEQLLHENGETSSYFTRTTLRIVVRSEESVDETSLIDSYFTATRVHRDVPSSRTPASLASGVAAWDDMMSRIMDQVESLAIDEFSAKPAGTGSSPMRSIG</sequence>
<dbReference type="EMBL" id="JBIMZQ010000006">
    <property type="protein sequence ID" value="KAL3670623.1"/>
    <property type="molecule type" value="Genomic_DNA"/>
</dbReference>